<organism evidence="2 3">
    <name type="scientific">Albibacterium profundi</name>
    <dbReference type="NCBI Taxonomy" id="3134906"/>
    <lineage>
        <taxon>Bacteria</taxon>
        <taxon>Pseudomonadati</taxon>
        <taxon>Bacteroidota</taxon>
        <taxon>Sphingobacteriia</taxon>
        <taxon>Sphingobacteriales</taxon>
        <taxon>Sphingobacteriaceae</taxon>
        <taxon>Albibacterium</taxon>
    </lineage>
</organism>
<accession>A0ABV5CGK4</accession>
<keyword evidence="3" id="KW-1185">Reference proteome</keyword>
<keyword evidence="1" id="KW-0732">Signal</keyword>
<dbReference type="RefSeq" id="WP_375558202.1">
    <property type="nucleotide sequence ID" value="NZ_JBBVGT010000003.1"/>
</dbReference>
<dbReference type="EMBL" id="JBBVGT010000003">
    <property type="protein sequence ID" value="MFB5946674.1"/>
    <property type="molecule type" value="Genomic_DNA"/>
</dbReference>
<proteinExistence type="predicted"/>
<dbReference type="Proteomes" id="UP001580928">
    <property type="component" value="Unassembled WGS sequence"/>
</dbReference>
<evidence type="ECO:0000256" key="1">
    <source>
        <dbReference type="SAM" id="SignalP"/>
    </source>
</evidence>
<comment type="caution">
    <text evidence="2">The sequence shown here is derived from an EMBL/GenBank/DDBJ whole genome shotgun (WGS) entry which is preliminary data.</text>
</comment>
<feature type="chain" id="PRO_5045651256" evidence="1">
    <location>
        <begin position="23"/>
        <end position="927"/>
    </location>
</feature>
<protein>
    <submittedName>
        <fullName evidence="2">Carboxypeptidase regulatory-like domain-containing protein</fullName>
    </submittedName>
</protein>
<evidence type="ECO:0000313" key="2">
    <source>
        <dbReference type="EMBL" id="MFB5946674.1"/>
    </source>
</evidence>
<gene>
    <name evidence="2" type="ORF">WKR92_12640</name>
</gene>
<evidence type="ECO:0000313" key="3">
    <source>
        <dbReference type="Proteomes" id="UP001580928"/>
    </source>
</evidence>
<reference evidence="2 3" key="1">
    <citation type="submission" date="2024-04" db="EMBL/GenBank/DDBJ databases">
        <title>Albibacterium profundi sp. nov., isolated from sediment of the Challenger Deep of Mariana Trench.</title>
        <authorList>
            <person name="Wang Y."/>
        </authorList>
    </citation>
    <scope>NUCLEOTIDE SEQUENCE [LARGE SCALE GENOMIC DNA]</scope>
    <source>
        <strain evidence="2 3">RHL897</strain>
    </source>
</reference>
<dbReference type="Gene3D" id="2.60.40.1930">
    <property type="match status" value="1"/>
</dbReference>
<sequence length="927" mass="103561">MKYLRFAVLLIIATCFFDNAFAQLDKIPVGQTLGEPKKVEEKPVVLTDSIAVTALVEKNNELITNVPSEKIHIHFDKPYYAVGDTIWFKAYLTSIQNIPSPLSKIVYVDIISEKDSLMESVMLPVINSSAHSSIPLNHLNYKQGNYRIRAYTKWMLNFDESYFFHKTLLVGNSINKDILTHITFNSDRSDKSVKVKATLQFKDEQNLPLANKRVDWEALVDFDRAGRGRGNTNAQGILTVEFNSSSDVDLSRGKLITNIELDNKTVETVFPLEKAAPKKDVQFFPEGGDLIDGIPTVVAFKAIQPDGLGVSARGEIVDSKGASIATINSQHLGMGKFNMTPKLGETYFAEMTFADGSSATYSLPEVKAEGVTLTVDGKDPNNLRILIQMNPAFVEKNRNKGFYVVGRNGGVVYYAAQSGIRNTEFSSTIPKMNFPSGVVQLSVLASTGQTLAERLVFVRRPDTLTMNLTADKESYGPREAVKMALDIGNTEQDSSLGNFSVSVIDETKVPVNEDKETTIWSSILLSSEVQGYIEKPNYYFHDVNEKKLEDLDLLLMTQGYRKYKYSDIALGKMPNIRMLPEQSLTVSGTIRRADGMPLANGRLLLQIPENSFYKDGTTDDQGRFNFTNLAFKDSLQVVINARNNLNSENLMIMVDGEPFPTITKNINKADELLNIDSALQTYLKNNRMMNSTGFLLREVEIEARQTRKPSHRDHAALSGLSMMPDYTIQGTNLGGCNNLLNCVSGMMGLTYVDNMLYLTSVYNSGGRVPVEIYVNGMPVDVTYLYGVQPSMVESIEIFKDDGLTGINQRSNTMGVVVVNMKEVKTQKLTAQQIKELFPPSNMLTFNPKGFAEERQFYVPKYSGPRTSLQSQDIRTTIHWNPILLTDEKGHAEFEYYTADDPGTYRVVVEGLDENGSLGRKVYRFQVK</sequence>
<feature type="signal peptide" evidence="1">
    <location>
        <begin position="1"/>
        <end position="22"/>
    </location>
</feature>
<name>A0ABV5CGK4_9SPHI</name>